<proteinExistence type="predicted"/>
<protein>
    <submittedName>
        <fullName evidence="1">Uncharacterized protein</fullName>
    </submittedName>
</protein>
<evidence type="ECO:0000313" key="1">
    <source>
        <dbReference type="EMBL" id="KAI4380297.1"/>
    </source>
</evidence>
<dbReference type="EMBL" id="CM042882">
    <property type="protein sequence ID" value="KAI4380297.1"/>
    <property type="molecule type" value="Genomic_DNA"/>
</dbReference>
<gene>
    <name evidence="1" type="ORF">MLD38_006503</name>
</gene>
<name>A0ACB9RPA6_9MYRT</name>
<accession>A0ACB9RPA6</accession>
<sequence length="376" mass="41579">MHGPRSLQVPGSIALRETFRNITRFGGGLVLWLSSGTGLYQDEKGSGSSCNQEASGRKLEKLVRSISSSMADNEYLNPRSLDKVRGSMLKQLTKEAEKLRFLPFLSMGGVLVPAFGTMSWKMLESPLGSAALKEFVPVDQLPCDSENQGCSCLTVPDLPRKRYAVEPRTGIEFPVMLETVPAGERCSSLTSKILVGTGSRSMKIIKIKSLKVYAFGFYIHPNSVCEKLGPRYASIPTGELNKCRNFYEDLLREDIHMTVRLVISCNGLKINAVKDAFQKCLWNRLEKTNPNTDYRCLSKFGSIFQRDIPLPVGTTIDFHQTSDGNLITEIGGNRIGAVKSKELCRAFFDMYIGDLPVSEQAKEEIGQNVAGILGRC</sequence>
<keyword evidence="2" id="KW-1185">Reference proteome</keyword>
<comment type="caution">
    <text evidence="1">The sequence shown here is derived from an EMBL/GenBank/DDBJ whole genome shotgun (WGS) entry which is preliminary data.</text>
</comment>
<reference evidence="2" key="1">
    <citation type="journal article" date="2023" name="Front. Plant Sci.">
        <title>Chromosomal-level genome assembly of Melastoma candidum provides insights into trichome evolution.</title>
        <authorList>
            <person name="Zhong Y."/>
            <person name="Wu W."/>
            <person name="Sun C."/>
            <person name="Zou P."/>
            <person name="Liu Y."/>
            <person name="Dai S."/>
            <person name="Zhou R."/>
        </authorList>
    </citation>
    <scope>NUCLEOTIDE SEQUENCE [LARGE SCALE GENOMIC DNA]</scope>
</reference>
<organism evidence="1 2">
    <name type="scientific">Melastoma candidum</name>
    <dbReference type="NCBI Taxonomy" id="119954"/>
    <lineage>
        <taxon>Eukaryota</taxon>
        <taxon>Viridiplantae</taxon>
        <taxon>Streptophyta</taxon>
        <taxon>Embryophyta</taxon>
        <taxon>Tracheophyta</taxon>
        <taxon>Spermatophyta</taxon>
        <taxon>Magnoliopsida</taxon>
        <taxon>eudicotyledons</taxon>
        <taxon>Gunneridae</taxon>
        <taxon>Pentapetalae</taxon>
        <taxon>rosids</taxon>
        <taxon>malvids</taxon>
        <taxon>Myrtales</taxon>
        <taxon>Melastomataceae</taxon>
        <taxon>Melastomatoideae</taxon>
        <taxon>Melastomateae</taxon>
        <taxon>Melastoma</taxon>
    </lineage>
</organism>
<dbReference type="Proteomes" id="UP001057402">
    <property type="component" value="Chromosome 3"/>
</dbReference>
<evidence type="ECO:0000313" key="2">
    <source>
        <dbReference type="Proteomes" id="UP001057402"/>
    </source>
</evidence>